<proteinExistence type="predicted"/>
<reference evidence="2" key="1">
    <citation type="submission" date="2019-03" db="EMBL/GenBank/DDBJ databases">
        <authorList>
            <person name="Mank J."/>
            <person name="Almeida P."/>
        </authorList>
    </citation>
    <scope>NUCLEOTIDE SEQUENCE</scope>
    <source>
        <strain evidence="2">78183</strain>
    </source>
</reference>
<feature type="region of interest" description="Disordered" evidence="1">
    <location>
        <begin position="271"/>
        <end position="297"/>
    </location>
</feature>
<organism evidence="2">
    <name type="scientific">Salix viminalis</name>
    <name type="common">Common osier</name>
    <name type="synonym">Basket willow</name>
    <dbReference type="NCBI Taxonomy" id="40686"/>
    <lineage>
        <taxon>Eukaryota</taxon>
        <taxon>Viridiplantae</taxon>
        <taxon>Streptophyta</taxon>
        <taxon>Embryophyta</taxon>
        <taxon>Tracheophyta</taxon>
        <taxon>Spermatophyta</taxon>
        <taxon>Magnoliopsida</taxon>
        <taxon>eudicotyledons</taxon>
        <taxon>Gunneridae</taxon>
        <taxon>Pentapetalae</taxon>
        <taxon>rosids</taxon>
        <taxon>fabids</taxon>
        <taxon>Malpighiales</taxon>
        <taxon>Salicaceae</taxon>
        <taxon>Saliceae</taxon>
        <taxon>Salix</taxon>
    </lineage>
</organism>
<gene>
    <name evidence="2" type="ORF">SVIM_LOCUS28227</name>
</gene>
<evidence type="ECO:0000256" key="1">
    <source>
        <dbReference type="SAM" id="MobiDB-lite"/>
    </source>
</evidence>
<dbReference type="PANTHER" id="PTHR31972">
    <property type="entry name" value="EXPRESSED PROTEIN"/>
    <property type="match status" value="1"/>
</dbReference>
<protein>
    <recommendedName>
        <fullName evidence="3">DUF868 domain-containing protein</fullName>
    </recommendedName>
</protein>
<dbReference type="Pfam" id="PF05910">
    <property type="entry name" value="DUF868"/>
    <property type="match status" value="1"/>
</dbReference>
<evidence type="ECO:0008006" key="3">
    <source>
        <dbReference type="Google" id="ProtNLM"/>
    </source>
</evidence>
<dbReference type="InterPro" id="IPR008586">
    <property type="entry name" value="DUF868_pln"/>
</dbReference>
<dbReference type="PANTHER" id="PTHR31972:SF12">
    <property type="entry name" value="OS01G0909400 PROTEIN"/>
    <property type="match status" value="1"/>
</dbReference>
<dbReference type="EMBL" id="CAADRP010000091">
    <property type="protein sequence ID" value="VFU22861.1"/>
    <property type="molecule type" value="Genomic_DNA"/>
</dbReference>
<sequence length="378" mass="41968">MQDLPVGTPACFTSGEKATDDPAAVTRIRAECFHVCLSYEDCRSVSFDHNNMVQESATPWPISVSTSLGISGGNKGSKRFVVEGKAVDIFWDLRAAKFNGETEPNSEYYVAVVSDEEVVLLLGDLKKDAYRKTGCRPALIDPILVSRKEHVFGKKKFATRIKFHEKGRFHEISIECKNRINSGKIVSNGNSINGDEPEMEIRIDGHLVIHVKHLQWKFRGNESINLRKLRVEVYWDVHDWLFSPGLRHALFIFKPVMPCTSLPLLSASSASPTLSSSTSTPTPTPLSSQTGGSGSPEGLYAGGGSSDFCLFLYAWKWRQCSIINNNTQKNKVVKRKGNMGSSLDGPEAWGGEDTDWVKIATDDWVEKKKMGYKREVGS</sequence>
<dbReference type="AlphaFoldDB" id="A0A6N2K3X2"/>
<evidence type="ECO:0000313" key="2">
    <source>
        <dbReference type="EMBL" id="VFU22861.1"/>
    </source>
</evidence>
<name>A0A6N2K3X2_SALVM</name>
<feature type="compositionally biased region" description="Low complexity" evidence="1">
    <location>
        <begin position="271"/>
        <end position="290"/>
    </location>
</feature>
<accession>A0A6N2K3X2</accession>